<reference evidence="5 6" key="1">
    <citation type="journal article" date="2024" name="bioRxiv">
        <title>A reference genome for Trichogramma kaykai: A tiny desert-dwelling parasitoid wasp with competing sex-ratio distorters.</title>
        <authorList>
            <person name="Culotta J."/>
            <person name="Lindsey A.R."/>
        </authorList>
    </citation>
    <scope>NUCLEOTIDE SEQUENCE [LARGE SCALE GENOMIC DNA]</scope>
    <source>
        <strain evidence="5 6">KSX58</strain>
    </source>
</reference>
<dbReference type="Gene3D" id="3.40.50.1580">
    <property type="entry name" value="Nucleoside phosphorylase domain"/>
    <property type="match status" value="1"/>
</dbReference>
<evidence type="ECO:0000256" key="1">
    <source>
        <dbReference type="ARBA" id="ARBA00010456"/>
    </source>
</evidence>
<dbReference type="Proteomes" id="UP001627154">
    <property type="component" value="Unassembled WGS sequence"/>
</dbReference>
<feature type="binding site" evidence="2">
    <location>
        <begin position="204"/>
        <end position="207"/>
    </location>
    <ligand>
        <name>phosphate</name>
        <dbReference type="ChEBI" id="CHEBI:43474"/>
    </ligand>
</feature>
<name>A0ABD2W2L3_9HYME</name>
<dbReference type="NCBIfam" id="TIGR01719">
    <property type="entry name" value="euk_UDPppase"/>
    <property type="match status" value="1"/>
</dbReference>
<dbReference type="InterPro" id="IPR035994">
    <property type="entry name" value="Nucleoside_phosphorylase_sf"/>
</dbReference>
<dbReference type="InterPro" id="IPR010059">
    <property type="entry name" value="Uridine_phosphorylase_euk"/>
</dbReference>
<evidence type="ECO:0000313" key="6">
    <source>
        <dbReference type="Proteomes" id="UP001627154"/>
    </source>
</evidence>
<feature type="binding site" evidence="2">
    <location>
        <position position="283"/>
    </location>
    <ligand>
        <name>substrate</name>
    </ligand>
</feature>
<feature type="compositionally biased region" description="Basic and acidic residues" evidence="3">
    <location>
        <begin position="58"/>
        <end position="81"/>
    </location>
</feature>
<dbReference type="CDD" id="cd17763">
    <property type="entry name" value="UP_hUPP-like"/>
    <property type="match status" value="1"/>
</dbReference>
<dbReference type="Pfam" id="PF01048">
    <property type="entry name" value="PNP_UDP_1"/>
    <property type="match status" value="1"/>
</dbReference>
<protein>
    <recommendedName>
        <fullName evidence="4">Nucleoside phosphorylase domain-containing protein</fullName>
    </recommendedName>
</protein>
<dbReference type="AlphaFoldDB" id="A0ABD2W2L3"/>
<evidence type="ECO:0000259" key="4">
    <source>
        <dbReference type="Pfam" id="PF01048"/>
    </source>
</evidence>
<feature type="domain" description="Nucleoside phosphorylase" evidence="4">
    <location>
        <begin position="119"/>
        <end position="370"/>
    </location>
</feature>
<keyword evidence="6" id="KW-1185">Reference proteome</keyword>
<dbReference type="PANTHER" id="PTHR43691:SF11">
    <property type="entry name" value="FI09636P-RELATED"/>
    <property type="match status" value="1"/>
</dbReference>
<accession>A0ABD2W2L3</accession>
<feature type="binding site" evidence="2">
    <location>
        <position position="285"/>
    </location>
    <ligand>
        <name>substrate</name>
    </ligand>
</feature>
<dbReference type="PANTHER" id="PTHR43691">
    <property type="entry name" value="URIDINE PHOSPHORYLASE"/>
    <property type="match status" value="1"/>
</dbReference>
<sequence length="407" mass="45473">MPTCTCAVGEQRKVSGHANSHHHHSCHLKPPVDSDGGVLNGEPPAKVVCKNSNGPSQAEDKQQQLKQHDESRHDSPVRYRDGSVRLRNPNIELMDQDILYHLALGSGSHDLVEMFGDVKFVCMGGTPKRMEQFAEYIMAEIGHKIPAGTALHDISQYSYRYSMYKVGPVLCVSHGMGIPSIGILLHEIIKLMYHAKVKDPIFFRIGTCGGIGIEGGTVVISEEAVDEMLNPYHEQHVLGKKVCRPTTLDAKLVRELKALSHADDPYDTVSGKTMCTSDFYEGQGRLDGAFCEFDENDKKEYMQKLLDAGVINIEMESTAFAALTHFAGIKAAIICVALLDRFKGDQVCAPKEVLNEWQARPQTLVSRYIRRYLQRKGRLNMTDSHGNICVKSPRRFKLVQQESENYE</sequence>
<evidence type="ECO:0000313" key="5">
    <source>
        <dbReference type="EMBL" id="KAL3387382.1"/>
    </source>
</evidence>
<dbReference type="InterPro" id="IPR000845">
    <property type="entry name" value="Nucleoside_phosphorylase_d"/>
</dbReference>
<comment type="caution">
    <text evidence="5">The sequence shown here is derived from an EMBL/GenBank/DDBJ whole genome shotgun (WGS) entry which is preliminary data.</text>
</comment>
<evidence type="ECO:0000256" key="3">
    <source>
        <dbReference type="SAM" id="MobiDB-lite"/>
    </source>
</evidence>
<feature type="region of interest" description="Disordered" evidence="3">
    <location>
        <begin position="16"/>
        <end position="81"/>
    </location>
</feature>
<feature type="binding site" evidence="2">
    <location>
        <position position="160"/>
    </location>
    <ligand>
        <name>phosphate</name>
        <dbReference type="ChEBI" id="CHEBI:43474"/>
    </ligand>
</feature>
<dbReference type="EMBL" id="JBJJXI010000137">
    <property type="protein sequence ID" value="KAL3387382.1"/>
    <property type="molecule type" value="Genomic_DNA"/>
</dbReference>
<proteinExistence type="inferred from homology"/>
<organism evidence="5 6">
    <name type="scientific">Trichogramma kaykai</name>
    <dbReference type="NCBI Taxonomy" id="54128"/>
    <lineage>
        <taxon>Eukaryota</taxon>
        <taxon>Metazoa</taxon>
        <taxon>Ecdysozoa</taxon>
        <taxon>Arthropoda</taxon>
        <taxon>Hexapoda</taxon>
        <taxon>Insecta</taxon>
        <taxon>Pterygota</taxon>
        <taxon>Neoptera</taxon>
        <taxon>Endopterygota</taxon>
        <taxon>Hymenoptera</taxon>
        <taxon>Apocrita</taxon>
        <taxon>Proctotrupomorpha</taxon>
        <taxon>Chalcidoidea</taxon>
        <taxon>Trichogrammatidae</taxon>
        <taxon>Trichogramma</taxon>
    </lineage>
</organism>
<evidence type="ECO:0000256" key="2">
    <source>
        <dbReference type="PIRSR" id="PIRSR610059-50"/>
    </source>
</evidence>
<comment type="similarity">
    <text evidence="1">Belongs to the PNP/UDP phosphorylase family.</text>
</comment>
<gene>
    <name evidence="5" type="ORF">TKK_017323</name>
</gene>
<dbReference type="SUPFAM" id="SSF53167">
    <property type="entry name" value="Purine and uridine phosphorylases"/>
    <property type="match status" value="1"/>
</dbReference>